<keyword evidence="2" id="KW-1185">Reference proteome</keyword>
<reference evidence="1" key="1">
    <citation type="submission" date="2023-04" db="EMBL/GenBank/DDBJ databases">
        <title>Ambrosiozyma monospora NBRC 10751.</title>
        <authorList>
            <person name="Ichikawa N."/>
            <person name="Sato H."/>
            <person name="Tonouchi N."/>
        </authorList>
    </citation>
    <scope>NUCLEOTIDE SEQUENCE</scope>
    <source>
        <strain evidence="1">NBRC 10751</strain>
    </source>
</reference>
<dbReference type="EMBL" id="BSXS01004406">
    <property type="protein sequence ID" value="GME82934.1"/>
    <property type="molecule type" value="Genomic_DNA"/>
</dbReference>
<gene>
    <name evidence="1" type="ORF">Amon02_000584400</name>
</gene>
<proteinExistence type="predicted"/>
<accession>A0ACB5T7K7</accession>
<protein>
    <submittedName>
        <fullName evidence="1">Unnamed protein product</fullName>
    </submittedName>
</protein>
<name>A0ACB5T7K7_AMBMO</name>
<dbReference type="Proteomes" id="UP001165064">
    <property type="component" value="Unassembled WGS sequence"/>
</dbReference>
<evidence type="ECO:0000313" key="1">
    <source>
        <dbReference type="EMBL" id="GME82934.1"/>
    </source>
</evidence>
<comment type="caution">
    <text evidence="1">The sequence shown here is derived from an EMBL/GenBank/DDBJ whole genome shotgun (WGS) entry which is preliminary data.</text>
</comment>
<evidence type="ECO:0000313" key="2">
    <source>
        <dbReference type="Proteomes" id="UP001165064"/>
    </source>
</evidence>
<sequence>MEKLKIHKLRVSITEHLEYFCRGKRVHRTEPPRKFLLLEHCPPEGYDNLLAVGDDGDEISGKEFDFQVYVPERIGEQFRIHPDTSYDEIQSHHWIKLAIRISRSAPTPENPNKRKQYELSIDSPIHVLSPFCVHANTLLPTYTPQILPALFNNGNPNRTSSIDVMMSPILDGSVILGANLYGPTDSEMPAELMSPQAKPMSPTLTSALNSNTFDTLRNFTGSPISKGFDEPPPAFNESVKDQPPTYEEATKRRSIDTRSSGKSSGSSDNISYRSQPFSSHSNENSSSNVNTPVQEERQSRPRRNNTDDGDLGGSLRFRIQPLRSRSPSRGVSPVTLSAGRRSKLIRSSLLYNSSGSSNAIDATLAAFDEDDSVDPLSPPNGIKDTQASSPPIQVTQSEPAVPVQGSSSDSSASKIPSFSKLNHKQSSSSEEEYLSAVEAPIDGQSLSSASSNGDDLDYRQQQTPRSAKDKSPLFGNNSNSSDNNDNSTEEELDYDDPIFRSPLLQSTSSFNNNNDRSASITTATATGNGSTSNLIDPVRNHLEYLESQIMIIGILWIQLLM</sequence>
<organism evidence="1 2">
    <name type="scientific">Ambrosiozyma monospora</name>
    <name type="common">Yeast</name>
    <name type="synonym">Endomycopsis monosporus</name>
    <dbReference type="NCBI Taxonomy" id="43982"/>
    <lineage>
        <taxon>Eukaryota</taxon>
        <taxon>Fungi</taxon>
        <taxon>Dikarya</taxon>
        <taxon>Ascomycota</taxon>
        <taxon>Saccharomycotina</taxon>
        <taxon>Pichiomycetes</taxon>
        <taxon>Pichiales</taxon>
        <taxon>Pichiaceae</taxon>
        <taxon>Ambrosiozyma</taxon>
    </lineage>
</organism>